<dbReference type="GO" id="GO:0051536">
    <property type="term" value="F:iron-sulfur cluster binding"/>
    <property type="evidence" value="ECO:0007669"/>
    <property type="project" value="UniProtKB-KW"/>
</dbReference>
<dbReference type="Gene3D" id="3.20.20.70">
    <property type="entry name" value="Aldolase class I"/>
    <property type="match status" value="1"/>
</dbReference>
<dbReference type="CDD" id="cd01335">
    <property type="entry name" value="Radical_SAM"/>
    <property type="match status" value="1"/>
</dbReference>
<dbReference type="SUPFAM" id="SSF102114">
    <property type="entry name" value="Radical SAM enzymes"/>
    <property type="match status" value="1"/>
</dbReference>
<dbReference type="InterPro" id="IPR007197">
    <property type="entry name" value="rSAM"/>
</dbReference>
<evidence type="ECO:0000313" key="8">
    <source>
        <dbReference type="Proteomes" id="UP000243255"/>
    </source>
</evidence>
<keyword evidence="1" id="KW-0949">S-adenosyl-L-methionine</keyword>
<dbReference type="InterPro" id="IPR024521">
    <property type="entry name" value="ArsS-like_C"/>
</dbReference>
<reference evidence="7" key="1">
    <citation type="submission" date="2016-11" db="EMBL/GenBank/DDBJ databases">
        <authorList>
            <person name="Jaros S."/>
            <person name="Januszkiewicz K."/>
            <person name="Wedrychowicz H."/>
        </authorList>
    </citation>
    <scope>NUCLEOTIDE SEQUENCE [LARGE SCALE GENOMIC DNA]</scope>
    <source>
        <strain evidence="7">DSM 2635</strain>
    </source>
</reference>
<evidence type="ECO:0000256" key="2">
    <source>
        <dbReference type="ARBA" id="ARBA00022723"/>
    </source>
</evidence>
<dbReference type="InterPro" id="IPR058240">
    <property type="entry name" value="rSAM_sf"/>
</dbReference>
<dbReference type="GO" id="GO:0003824">
    <property type="term" value="F:catalytic activity"/>
    <property type="evidence" value="ECO:0007669"/>
    <property type="project" value="InterPro"/>
</dbReference>
<dbReference type="RefSeq" id="WP_073126603.1">
    <property type="nucleotide sequence ID" value="NZ_BAABCH010000016.1"/>
</dbReference>
<keyword evidence="4" id="KW-0411">Iron-sulfur</keyword>
<dbReference type="PANTHER" id="PTHR43728">
    <property type="entry name" value="SLR0304 PROTEIN"/>
    <property type="match status" value="1"/>
</dbReference>
<dbReference type="PANTHER" id="PTHR43728:SF1">
    <property type="entry name" value="FE-S OXIDOREDUCTASE"/>
    <property type="match status" value="1"/>
</dbReference>
<evidence type="ECO:0000256" key="1">
    <source>
        <dbReference type="ARBA" id="ARBA00022691"/>
    </source>
</evidence>
<dbReference type="InterPro" id="IPR013785">
    <property type="entry name" value="Aldolase_TIM"/>
</dbReference>
<dbReference type="Pfam" id="PF04055">
    <property type="entry name" value="Radical_SAM"/>
    <property type="match status" value="1"/>
</dbReference>
<dbReference type="Pfam" id="PF12345">
    <property type="entry name" value="DUF3641"/>
    <property type="match status" value="1"/>
</dbReference>
<feature type="domain" description="Radical SAM core" evidence="5">
    <location>
        <begin position="37"/>
        <end position="187"/>
    </location>
</feature>
<dbReference type="InterPro" id="IPR026351">
    <property type="entry name" value="rSAM_ArsS-like"/>
</dbReference>
<gene>
    <name evidence="7" type="ORF">SAMN04488530_12229</name>
</gene>
<dbReference type="EMBL" id="FQWX01000022">
    <property type="protein sequence ID" value="SHH15051.1"/>
    <property type="molecule type" value="Genomic_DNA"/>
</dbReference>
<evidence type="ECO:0000313" key="7">
    <source>
        <dbReference type="EMBL" id="SHH15051.1"/>
    </source>
</evidence>
<feature type="domain" description="Arsenosugar biosynthesis radical SAM protein ArsS-like C-terminal" evidence="6">
    <location>
        <begin position="192"/>
        <end position="324"/>
    </location>
</feature>
<keyword evidence="3" id="KW-0408">Iron</keyword>
<accession>A0A1M5QMI7</accession>
<organism evidence="7 8">
    <name type="scientific">Asaccharospora irregularis DSM 2635</name>
    <dbReference type="NCBI Taxonomy" id="1121321"/>
    <lineage>
        <taxon>Bacteria</taxon>
        <taxon>Bacillati</taxon>
        <taxon>Bacillota</taxon>
        <taxon>Clostridia</taxon>
        <taxon>Peptostreptococcales</taxon>
        <taxon>Peptostreptococcaceae</taxon>
        <taxon>Asaccharospora</taxon>
    </lineage>
</organism>
<evidence type="ECO:0000259" key="6">
    <source>
        <dbReference type="Pfam" id="PF12345"/>
    </source>
</evidence>
<dbReference type="GO" id="GO:0046872">
    <property type="term" value="F:metal ion binding"/>
    <property type="evidence" value="ECO:0007669"/>
    <property type="project" value="UniProtKB-KW"/>
</dbReference>
<dbReference type="Proteomes" id="UP000243255">
    <property type="component" value="Unassembled WGS sequence"/>
</dbReference>
<dbReference type="AlphaFoldDB" id="A0A1M5QMI7"/>
<keyword evidence="2" id="KW-0479">Metal-binding</keyword>
<dbReference type="STRING" id="1121321.SAMN04488530_12229"/>
<evidence type="ECO:0000256" key="3">
    <source>
        <dbReference type="ARBA" id="ARBA00023004"/>
    </source>
</evidence>
<keyword evidence="8" id="KW-1185">Reference proteome</keyword>
<dbReference type="SFLD" id="SFLDG01067">
    <property type="entry name" value="SPASM/twitch_domain_containing"/>
    <property type="match status" value="1"/>
</dbReference>
<proteinExistence type="predicted"/>
<name>A0A1M5QMI7_9FIRM</name>
<dbReference type="OrthoDB" id="9810775at2"/>
<evidence type="ECO:0000256" key="4">
    <source>
        <dbReference type="ARBA" id="ARBA00023014"/>
    </source>
</evidence>
<sequence length="326" mass="36726">MLSLEELNSLDGVSYFEENISDEDVKKTEKILQTLQVNIGKKCNLACKHCHVQAGPNRTELMSKDIMKDCLVVFKEQGFSILDITGGAPEMNPELMWFIEEATKIAKKVIVRTNLTILKEEEYKHLPEFYAKHKVELVCSLPYYTAKDTNRQRGEGVFEDCIDVLQKLNEIGYGRNPELILNMVYNPGGAFLPAPQASLEEQYKIKLKNQFDIDFNQLFTITNNPIGRFGGFLKRSNNLERYMDRLCSAFNPSALKGMMCRTQLSVSWDGSLYDCDFNQAVDLKVEGENSISMLKGKELSQRKIKFGNHCYACTAGAGSSCGGTTA</sequence>
<dbReference type="SFLD" id="SFLDS00029">
    <property type="entry name" value="Radical_SAM"/>
    <property type="match status" value="1"/>
</dbReference>
<dbReference type="NCBIfam" id="TIGR04167">
    <property type="entry name" value="rSAM_SeCys"/>
    <property type="match status" value="1"/>
</dbReference>
<protein>
    <submittedName>
        <fullName evidence="7">Radical SAM/Cys-rich domain-containing protein</fullName>
    </submittedName>
</protein>
<evidence type="ECO:0000259" key="5">
    <source>
        <dbReference type="Pfam" id="PF04055"/>
    </source>
</evidence>